<dbReference type="EMBL" id="CM003611">
    <property type="protein sequence ID" value="KYP60537.1"/>
    <property type="molecule type" value="Genomic_DNA"/>
</dbReference>
<proteinExistence type="predicted"/>
<dbReference type="Gramene" id="C.cajan_22286.t">
    <property type="protein sequence ID" value="C.cajan_22286.t.cds1"/>
    <property type="gene ID" value="C.cajan_22286"/>
</dbReference>
<evidence type="ECO:0000313" key="1">
    <source>
        <dbReference type="EMBL" id="KYP60537.1"/>
    </source>
</evidence>
<dbReference type="AlphaFoldDB" id="A0A151T0H2"/>
<dbReference type="Pfam" id="PF14223">
    <property type="entry name" value="Retrotran_gag_2"/>
    <property type="match status" value="1"/>
</dbReference>
<organism evidence="1 2">
    <name type="scientific">Cajanus cajan</name>
    <name type="common">Pigeon pea</name>
    <name type="synonym">Cajanus indicus</name>
    <dbReference type="NCBI Taxonomy" id="3821"/>
    <lineage>
        <taxon>Eukaryota</taxon>
        <taxon>Viridiplantae</taxon>
        <taxon>Streptophyta</taxon>
        <taxon>Embryophyta</taxon>
        <taxon>Tracheophyta</taxon>
        <taxon>Spermatophyta</taxon>
        <taxon>Magnoliopsida</taxon>
        <taxon>eudicotyledons</taxon>
        <taxon>Gunneridae</taxon>
        <taxon>Pentapetalae</taxon>
        <taxon>rosids</taxon>
        <taxon>fabids</taxon>
        <taxon>Fabales</taxon>
        <taxon>Fabaceae</taxon>
        <taxon>Papilionoideae</taxon>
        <taxon>50 kb inversion clade</taxon>
        <taxon>NPAAA clade</taxon>
        <taxon>indigoferoid/millettioid clade</taxon>
        <taxon>Phaseoleae</taxon>
        <taxon>Cajanus</taxon>
    </lineage>
</organism>
<dbReference type="Proteomes" id="UP000075243">
    <property type="component" value="Chromosome 9"/>
</dbReference>
<accession>A0A151T0H2</accession>
<protein>
    <submittedName>
        <fullName evidence="1">Retrovirus-related Pol polyprotein from transposon TNT 1-94</fullName>
    </submittedName>
</protein>
<keyword evidence="2" id="KW-1185">Reference proteome</keyword>
<sequence>MYGIILLSLGDEVLGEVSGEKITDKLWVKLESQYMIKSFHNHLCLNKQLYIIQMQKGGPIQRHIDNFNQVVVSLKIIDVVIDDEAQVVLFLSSLPRVYENFVNTIIFV</sequence>
<dbReference type="OMA" id="MLMSHEV"/>
<evidence type="ECO:0000313" key="2">
    <source>
        <dbReference type="Proteomes" id="UP000075243"/>
    </source>
</evidence>
<name>A0A151T0H2_CAJCA</name>
<gene>
    <name evidence="1" type="ORF">KK1_022943</name>
</gene>
<reference evidence="1 2" key="1">
    <citation type="journal article" date="2012" name="Nat. Biotechnol.">
        <title>Draft genome sequence of pigeonpea (Cajanus cajan), an orphan legume crop of resource-poor farmers.</title>
        <authorList>
            <person name="Varshney R.K."/>
            <person name="Chen W."/>
            <person name="Li Y."/>
            <person name="Bharti A.K."/>
            <person name="Saxena R.K."/>
            <person name="Schlueter J.A."/>
            <person name="Donoghue M.T."/>
            <person name="Azam S."/>
            <person name="Fan G."/>
            <person name="Whaley A.M."/>
            <person name="Farmer A.D."/>
            <person name="Sheridan J."/>
            <person name="Iwata A."/>
            <person name="Tuteja R."/>
            <person name="Penmetsa R.V."/>
            <person name="Wu W."/>
            <person name="Upadhyaya H.D."/>
            <person name="Yang S.P."/>
            <person name="Shah T."/>
            <person name="Saxena K.B."/>
            <person name="Michael T."/>
            <person name="McCombie W.R."/>
            <person name="Yang B."/>
            <person name="Zhang G."/>
            <person name="Yang H."/>
            <person name="Wang J."/>
            <person name="Spillane C."/>
            <person name="Cook D.R."/>
            <person name="May G.D."/>
            <person name="Xu X."/>
            <person name="Jackson S.A."/>
        </authorList>
    </citation>
    <scope>NUCLEOTIDE SEQUENCE [LARGE SCALE GENOMIC DNA]</scope>
    <source>
        <strain evidence="2">cv. Asha</strain>
    </source>
</reference>